<feature type="region of interest" description="Disordered" evidence="1">
    <location>
        <begin position="1"/>
        <end position="29"/>
    </location>
</feature>
<comment type="caution">
    <text evidence="2">The sequence shown here is derived from an EMBL/GenBank/DDBJ whole genome shotgun (WGS) entry which is preliminary data.</text>
</comment>
<keyword evidence="3" id="KW-1185">Reference proteome</keyword>
<feature type="region of interest" description="Disordered" evidence="1">
    <location>
        <begin position="138"/>
        <end position="161"/>
    </location>
</feature>
<sequence length="216" mass="23108">MSVPPAPPSIKKLAKATKPFFPPSASPIMPSYKTPLSDEFFDILTTKLSQLKISPTTGPSTSQPHPSPPAPPKGPSKDKGPVIMTLAPASTPPDTQGDSVPASPIPISQPSFSSEETNADILPEIHLINPKTPMKLATFPARPSSSSSFKDAVAKPSPPASSDMAIIFAKLQQIEDDNKQLRQQIETDHKQSRGDLESRYSPSPSNRSVHLSDDEP</sequence>
<evidence type="ECO:0000313" key="3">
    <source>
        <dbReference type="Proteomes" id="UP001420932"/>
    </source>
</evidence>
<feature type="compositionally biased region" description="Basic and acidic residues" evidence="1">
    <location>
        <begin position="177"/>
        <end position="198"/>
    </location>
</feature>
<feature type="region of interest" description="Disordered" evidence="1">
    <location>
        <begin position="177"/>
        <end position="216"/>
    </location>
</feature>
<evidence type="ECO:0000313" key="2">
    <source>
        <dbReference type="EMBL" id="KAK9106977.1"/>
    </source>
</evidence>
<feature type="compositionally biased region" description="Pro residues" evidence="1">
    <location>
        <begin position="65"/>
        <end position="74"/>
    </location>
</feature>
<accession>A0AAP0I1X7</accession>
<reference evidence="2 3" key="1">
    <citation type="submission" date="2024-01" db="EMBL/GenBank/DDBJ databases">
        <title>Genome assemblies of Stephania.</title>
        <authorList>
            <person name="Yang L."/>
        </authorList>
    </citation>
    <scope>NUCLEOTIDE SEQUENCE [LARGE SCALE GENOMIC DNA]</scope>
    <source>
        <strain evidence="2">YNDBR</strain>
        <tissue evidence="2">Leaf</tissue>
    </source>
</reference>
<dbReference type="EMBL" id="JBBNAF010000010">
    <property type="protein sequence ID" value="KAK9106977.1"/>
    <property type="molecule type" value="Genomic_DNA"/>
</dbReference>
<feature type="region of interest" description="Disordered" evidence="1">
    <location>
        <begin position="51"/>
        <end position="116"/>
    </location>
</feature>
<evidence type="ECO:0000256" key="1">
    <source>
        <dbReference type="SAM" id="MobiDB-lite"/>
    </source>
</evidence>
<protein>
    <submittedName>
        <fullName evidence="2">Uncharacterized protein</fullName>
    </submittedName>
</protein>
<dbReference type="Proteomes" id="UP001420932">
    <property type="component" value="Unassembled WGS sequence"/>
</dbReference>
<dbReference type="AlphaFoldDB" id="A0AAP0I1X7"/>
<proteinExistence type="predicted"/>
<feature type="compositionally biased region" description="Polar residues" evidence="1">
    <location>
        <begin position="200"/>
        <end position="209"/>
    </location>
</feature>
<feature type="compositionally biased region" description="Low complexity" evidence="1">
    <location>
        <begin position="99"/>
        <end position="114"/>
    </location>
</feature>
<feature type="compositionally biased region" description="Low complexity" evidence="1">
    <location>
        <begin position="54"/>
        <end position="64"/>
    </location>
</feature>
<gene>
    <name evidence="2" type="ORF">Syun_022988</name>
</gene>
<organism evidence="2 3">
    <name type="scientific">Stephania yunnanensis</name>
    <dbReference type="NCBI Taxonomy" id="152371"/>
    <lineage>
        <taxon>Eukaryota</taxon>
        <taxon>Viridiplantae</taxon>
        <taxon>Streptophyta</taxon>
        <taxon>Embryophyta</taxon>
        <taxon>Tracheophyta</taxon>
        <taxon>Spermatophyta</taxon>
        <taxon>Magnoliopsida</taxon>
        <taxon>Ranunculales</taxon>
        <taxon>Menispermaceae</taxon>
        <taxon>Menispermoideae</taxon>
        <taxon>Cissampelideae</taxon>
        <taxon>Stephania</taxon>
    </lineage>
</organism>
<name>A0AAP0I1X7_9MAGN</name>